<accession>A0A8K0VZI8</accession>
<protein>
    <submittedName>
        <fullName evidence="3">Heterokaryon incompatibility protein-domain-containing protein</fullName>
    </submittedName>
</protein>
<dbReference type="Proteomes" id="UP000813461">
    <property type="component" value="Unassembled WGS sequence"/>
</dbReference>
<dbReference type="EMBL" id="JAGMVJ010000008">
    <property type="protein sequence ID" value="KAH7088121.1"/>
    <property type="molecule type" value="Genomic_DNA"/>
</dbReference>
<dbReference type="InterPro" id="IPR058525">
    <property type="entry name" value="DUF8212"/>
</dbReference>
<name>A0A8K0VZI8_9PLEO</name>
<evidence type="ECO:0000313" key="4">
    <source>
        <dbReference type="Proteomes" id="UP000813461"/>
    </source>
</evidence>
<dbReference type="OrthoDB" id="20872at2759"/>
<gene>
    <name evidence="3" type="ORF">FB567DRAFT_523720</name>
</gene>
<keyword evidence="4" id="KW-1185">Reference proteome</keyword>
<dbReference type="Pfam" id="PF26640">
    <property type="entry name" value="DUF8212"/>
    <property type="match status" value="1"/>
</dbReference>
<evidence type="ECO:0000259" key="2">
    <source>
        <dbReference type="Pfam" id="PF26640"/>
    </source>
</evidence>
<evidence type="ECO:0000313" key="3">
    <source>
        <dbReference type="EMBL" id="KAH7088121.1"/>
    </source>
</evidence>
<dbReference type="AlphaFoldDB" id="A0A8K0VZI8"/>
<evidence type="ECO:0000259" key="1">
    <source>
        <dbReference type="Pfam" id="PF06985"/>
    </source>
</evidence>
<organism evidence="3 4">
    <name type="scientific">Paraphoma chrysanthemicola</name>
    <dbReference type="NCBI Taxonomy" id="798071"/>
    <lineage>
        <taxon>Eukaryota</taxon>
        <taxon>Fungi</taxon>
        <taxon>Dikarya</taxon>
        <taxon>Ascomycota</taxon>
        <taxon>Pezizomycotina</taxon>
        <taxon>Dothideomycetes</taxon>
        <taxon>Pleosporomycetidae</taxon>
        <taxon>Pleosporales</taxon>
        <taxon>Pleosporineae</taxon>
        <taxon>Phaeosphaeriaceae</taxon>
        <taxon>Paraphoma</taxon>
    </lineage>
</organism>
<dbReference type="PANTHER" id="PTHR10622">
    <property type="entry name" value="HET DOMAIN-CONTAINING PROTEIN"/>
    <property type="match status" value="1"/>
</dbReference>
<sequence>MRLIHCRSLQLEEFLTSDLPAYAILSHTWASDEVSFASFTSDLAAAKLKTGFRKIDFTCKQAIADGLEYAWVDTSCIDKSSSAELSEAINSMFNWYKKASVCYAYLSDVTKESFAEEFLKSRWFQRGWTLQELIAPTKVIFFDSAWNGLGSKQDHARLIHNHTKIDETVLRTSVPSYALQCCSIAKRMAWASQRTTTRVEDMAYCLLGMFNVNMPLLYGEGNKAFHRLQKEIIKVADDDSIFAWGRTTNAFSFDTVKGMMSKMIGTPVFDRLFAESPKDFANCHDVISSVNSITPYTITNQGLSMELPLMDLVPREESFLYAEGHYAVGILTCKISTEPTLLGILLAESDHTHNLMHRVKMDAGTFGDPSYAATLLVGPRLAAEAVSKRVTILNPMDVVPSRDSRKRYDQILVNQTQVLQSLKYTVTFKNKCLYRVRKGVKHHPAIWEPRTSVITIERSRRIDSMICLAFKADGENGQDNGFSVLVRGDNAIVCKGSSLSLRKQEKIYTSLKRRSQDADETDNIVIVTENGRQWIPLVTLSEIRRVHEWHISHIDVDIMDVTDVVATDFSAERRRRGRLNVNRKYWPKRIAHTDDYEFPDQGGG</sequence>
<proteinExistence type="predicted"/>
<reference evidence="3" key="1">
    <citation type="journal article" date="2021" name="Nat. Commun.">
        <title>Genetic determinants of endophytism in the Arabidopsis root mycobiome.</title>
        <authorList>
            <person name="Mesny F."/>
            <person name="Miyauchi S."/>
            <person name="Thiergart T."/>
            <person name="Pickel B."/>
            <person name="Atanasova L."/>
            <person name="Karlsson M."/>
            <person name="Huettel B."/>
            <person name="Barry K.W."/>
            <person name="Haridas S."/>
            <person name="Chen C."/>
            <person name="Bauer D."/>
            <person name="Andreopoulos W."/>
            <person name="Pangilinan J."/>
            <person name="LaButti K."/>
            <person name="Riley R."/>
            <person name="Lipzen A."/>
            <person name="Clum A."/>
            <person name="Drula E."/>
            <person name="Henrissat B."/>
            <person name="Kohler A."/>
            <person name="Grigoriev I.V."/>
            <person name="Martin F.M."/>
            <person name="Hacquard S."/>
        </authorList>
    </citation>
    <scope>NUCLEOTIDE SEQUENCE</scope>
    <source>
        <strain evidence="3">MPI-SDFR-AT-0120</strain>
    </source>
</reference>
<dbReference type="PANTHER" id="PTHR10622:SF10">
    <property type="entry name" value="HET DOMAIN-CONTAINING PROTEIN"/>
    <property type="match status" value="1"/>
</dbReference>
<dbReference type="Pfam" id="PF06985">
    <property type="entry name" value="HET"/>
    <property type="match status" value="1"/>
</dbReference>
<feature type="domain" description="DUF8212" evidence="2">
    <location>
        <begin position="223"/>
        <end position="339"/>
    </location>
</feature>
<feature type="domain" description="Heterokaryon incompatibility" evidence="1">
    <location>
        <begin position="22"/>
        <end position="113"/>
    </location>
</feature>
<dbReference type="InterPro" id="IPR010730">
    <property type="entry name" value="HET"/>
</dbReference>
<comment type="caution">
    <text evidence="3">The sequence shown here is derived from an EMBL/GenBank/DDBJ whole genome shotgun (WGS) entry which is preliminary data.</text>
</comment>